<dbReference type="SUPFAM" id="SSF54277">
    <property type="entry name" value="CAD &amp; PB1 domains"/>
    <property type="match status" value="1"/>
</dbReference>
<feature type="region of interest" description="Disordered" evidence="1">
    <location>
        <begin position="188"/>
        <end position="225"/>
    </location>
</feature>
<protein>
    <recommendedName>
        <fullName evidence="4">PB1 domain-containing protein</fullName>
    </recommendedName>
</protein>
<evidence type="ECO:0000256" key="1">
    <source>
        <dbReference type="SAM" id="MobiDB-lite"/>
    </source>
</evidence>
<proteinExistence type="predicted"/>
<dbReference type="Gene3D" id="3.10.20.90">
    <property type="entry name" value="Phosphatidylinositol 3-kinase Catalytic Subunit, Chain A, domain 1"/>
    <property type="match status" value="1"/>
</dbReference>
<evidence type="ECO:0008006" key="4">
    <source>
        <dbReference type="Google" id="ProtNLM"/>
    </source>
</evidence>
<sequence>MSLQCKAKLLGSRGDEDEIRRFKVDQDDGTSAEFWTNKLKSLFPALNNLNFKMYWKDSEGDLIQFNTNEEVTEALSLKTGDVFNVTIKKSSKTQEGASSSQSGGYAYPSPGWHNFPAYSSSFPRFPDPFTRTPGFSSDHFQRCPDPRWFTYSSMGPRGYPNPQNFGAQRFPSGFQGFSAGDPRFGCFGERDPNGAFSSSWMGSGNDGSARQFQTQQQSQACHDDY</sequence>
<dbReference type="EMBL" id="CAWYQH010000097">
    <property type="protein sequence ID" value="CAK8684221.1"/>
    <property type="molecule type" value="Genomic_DNA"/>
</dbReference>
<feature type="compositionally biased region" description="Polar residues" evidence="1">
    <location>
        <begin position="195"/>
        <end position="210"/>
    </location>
</feature>
<gene>
    <name evidence="2" type="ORF">CVLEPA_LOCUS15212</name>
</gene>
<keyword evidence="3" id="KW-1185">Reference proteome</keyword>
<evidence type="ECO:0000313" key="2">
    <source>
        <dbReference type="EMBL" id="CAK8684221.1"/>
    </source>
</evidence>
<dbReference type="Proteomes" id="UP001642483">
    <property type="component" value="Unassembled WGS sequence"/>
</dbReference>
<reference evidence="2 3" key="1">
    <citation type="submission" date="2024-02" db="EMBL/GenBank/DDBJ databases">
        <authorList>
            <person name="Daric V."/>
            <person name="Darras S."/>
        </authorList>
    </citation>
    <scope>NUCLEOTIDE SEQUENCE [LARGE SCALE GENOMIC DNA]</scope>
</reference>
<accession>A0ABP0FX88</accession>
<name>A0ABP0FX88_CLALP</name>
<organism evidence="2 3">
    <name type="scientific">Clavelina lepadiformis</name>
    <name type="common">Light-bulb sea squirt</name>
    <name type="synonym">Ascidia lepadiformis</name>
    <dbReference type="NCBI Taxonomy" id="159417"/>
    <lineage>
        <taxon>Eukaryota</taxon>
        <taxon>Metazoa</taxon>
        <taxon>Chordata</taxon>
        <taxon>Tunicata</taxon>
        <taxon>Ascidiacea</taxon>
        <taxon>Aplousobranchia</taxon>
        <taxon>Clavelinidae</taxon>
        <taxon>Clavelina</taxon>
    </lineage>
</organism>
<evidence type="ECO:0000313" key="3">
    <source>
        <dbReference type="Proteomes" id="UP001642483"/>
    </source>
</evidence>
<comment type="caution">
    <text evidence="2">The sequence shown here is derived from an EMBL/GenBank/DDBJ whole genome shotgun (WGS) entry which is preliminary data.</text>
</comment>